<accession>A0A2G8STD5</accession>
<sequence length="132" mass="14503">MANENRHPLRRPNICTFIALESATLNVYVSTSPDSDPTEDTVDVLAAFCNAVTHASHLLQSLDIFIWGSPSQWDTAVGLRNLVAPVLQASFCELRSFSFGAEDLTLRIEDATIEALVGAWPKLEHLCLDCDT</sequence>
<dbReference type="EMBL" id="AYKW01000001">
    <property type="protein sequence ID" value="PIL37041.1"/>
    <property type="molecule type" value="Genomic_DNA"/>
</dbReference>
<comment type="caution">
    <text evidence="1">The sequence shown here is derived from an EMBL/GenBank/DDBJ whole genome shotgun (WGS) entry which is preliminary data.</text>
</comment>
<dbReference type="AlphaFoldDB" id="A0A2G8STD5"/>
<reference evidence="1 2" key="1">
    <citation type="journal article" date="2015" name="Sci. Rep.">
        <title>Chromosome-level genome map provides insights into diverse defense mechanisms in the medicinal fungus Ganoderma sinense.</title>
        <authorList>
            <person name="Zhu Y."/>
            <person name="Xu J."/>
            <person name="Sun C."/>
            <person name="Zhou S."/>
            <person name="Xu H."/>
            <person name="Nelson D.R."/>
            <person name="Qian J."/>
            <person name="Song J."/>
            <person name="Luo H."/>
            <person name="Xiang L."/>
            <person name="Li Y."/>
            <person name="Xu Z."/>
            <person name="Ji A."/>
            <person name="Wang L."/>
            <person name="Lu S."/>
            <person name="Hayward A."/>
            <person name="Sun W."/>
            <person name="Li X."/>
            <person name="Schwartz D.C."/>
            <person name="Wang Y."/>
            <person name="Chen S."/>
        </authorList>
    </citation>
    <scope>NUCLEOTIDE SEQUENCE [LARGE SCALE GENOMIC DNA]</scope>
    <source>
        <strain evidence="1 2">ZZ0214-1</strain>
    </source>
</reference>
<evidence type="ECO:0000313" key="2">
    <source>
        <dbReference type="Proteomes" id="UP000230002"/>
    </source>
</evidence>
<protein>
    <submittedName>
        <fullName evidence="1">Uncharacterized protein</fullName>
    </submittedName>
</protein>
<gene>
    <name evidence="1" type="ORF">GSI_00733</name>
</gene>
<name>A0A2G8STD5_9APHY</name>
<dbReference type="Proteomes" id="UP000230002">
    <property type="component" value="Unassembled WGS sequence"/>
</dbReference>
<organism evidence="1 2">
    <name type="scientific">Ganoderma sinense ZZ0214-1</name>
    <dbReference type="NCBI Taxonomy" id="1077348"/>
    <lineage>
        <taxon>Eukaryota</taxon>
        <taxon>Fungi</taxon>
        <taxon>Dikarya</taxon>
        <taxon>Basidiomycota</taxon>
        <taxon>Agaricomycotina</taxon>
        <taxon>Agaricomycetes</taxon>
        <taxon>Polyporales</taxon>
        <taxon>Polyporaceae</taxon>
        <taxon>Ganoderma</taxon>
    </lineage>
</organism>
<evidence type="ECO:0000313" key="1">
    <source>
        <dbReference type="EMBL" id="PIL37041.1"/>
    </source>
</evidence>
<proteinExistence type="predicted"/>
<keyword evidence="2" id="KW-1185">Reference proteome</keyword>